<dbReference type="Pfam" id="PF12833">
    <property type="entry name" value="HTH_18"/>
    <property type="match status" value="1"/>
</dbReference>
<evidence type="ECO:0000256" key="1">
    <source>
        <dbReference type="ARBA" id="ARBA00023015"/>
    </source>
</evidence>
<organism evidence="5 6">
    <name type="scientific">Acidovorax soli</name>
    <dbReference type="NCBI Taxonomy" id="592050"/>
    <lineage>
        <taxon>Bacteria</taxon>
        <taxon>Pseudomonadati</taxon>
        <taxon>Pseudomonadota</taxon>
        <taxon>Betaproteobacteria</taxon>
        <taxon>Burkholderiales</taxon>
        <taxon>Comamonadaceae</taxon>
        <taxon>Acidovorax</taxon>
    </lineage>
</organism>
<dbReference type="SUPFAM" id="SSF46689">
    <property type="entry name" value="Homeodomain-like"/>
    <property type="match status" value="1"/>
</dbReference>
<dbReference type="AlphaFoldDB" id="A0A7X0PHZ5"/>
<dbReference type="Proteomes" id="UP000575083">
    <property type="component" value="Unassembled WGS sequence"/>
</dbReference>
<comment type="caution">
    <text evidence="5">The sequence shown here is derived from an EMBL/GenBank/DDBJ whole genome shotgun (WGS) entry which is preliminary data.</text>
</comment>
<sequence>MAPPSVPVPTWQYLSAPRSALLSHWDCRLAGFHENLGRPVQRLEVASARVRLLFGFEARYRLAPAGAPGAPGAARSCQAFLIGMAGSAMTTEHPAMQSCIEVDLPPWAAFSLLQGDGAAVGAGLLDLSELWGAQVGSLADELNSLPCWEVRFARVERFLAGRLQAPRRQVDARLQQAWAQMALQHGQGPIAALREHTGWSARHFAQRFAAHFGLTPKAAAMRQRFARAHALLLATPTAGLADLADRCGYSDQSHFTREFRHFAACSPAAYARADLGDVPGKPASLVGH</sequence>
<evidence type="ECO:0000313" key="5">
    <source>
        <dbReference type="EMBL" id="MBB6561949.1"/>
    </source>
</evidence>
<dbReference type="PROSITE" id="PS01124">
    <property type="entry name" value="HTH_ARAC_FAMILY_2"/>
    <property type="match status" value="1"/>
</dbReference>
<keyword evidence="2 5" id="KW-0238">DNA-binding</keyword>
<dbReference type="InterPro" id="IPR009057">
    <property type="entry name" value="Homeodomain-like_sf"/>
</dbReference>
<keyword evidence="3" id="KW-0804">Transcription</keyword>
<gene>
    <name evidence="5" type="ORF">HNP48_004651</name>
</gene>
<proteinExistence type="predicted"/>
<evidence type="ECO:0000313" key="6">
    <source>
        <dbReference type="Proteomes" id="UP000575083"/>
    </source>
</evidence>
<reference evidence="5 6" key="1">
    <citation type="submission" date="2020-08" db="EMBL/GenBank/DDBJ databases">
        <title>Functional genomics of gut bacteria from endangered species of beetles.</title>
        <authorList>
            <person name="Carlos-Shanley C."/>
        </authorList>
    </citation>
    <scope>NUCLEOTIDE SEQUENCE [LARGE SCALE GENOMIC DNA]</scope>
    <source>
        <strain evidence="5 6">S00198</strain>
    </source>
</reference>
<dbReference type="Gene3D" id="1.10.10.60">
    <property type="entry name" value="Homeodomain-like"/>
    <property type="match status" value="1"/>
</dbReference>
<dbReference type="PANTHER" id="PTHR46796:SF15">
    <property type="entry name" value="BLL1074 PROTEIN"/>
    <property type="match status" value="1"/>
</dbReference>
<dbReference type="PANTHER" id="PTHR46796">
    <property type="entry name" value="HTH-TYPE TRANSCRIPTIONAL ACTIVATOR RHAS-RELATED"/>
    <property type="match status" value="1"/>
</dbReference>
<dbReference type="InterPro" id="IPR018060">
    <property type="entry name" value="HTH_AraC"/>
</dbReference>
<evidence type="ECO:0000256" key="3">
    <source>
        <dbReference type="ARBA" id="ARBA00023163"/>
    </source>
</evidence>
<feature type="domain" description="HTH araC/xylS-type" evidence="4">
    <location>
        <begin position="190"/>
        <end position="273"/>
    </location>
</feature>
<keyword evidence="6" id="KW-1185">Reference proteome</keyword>
<accession>A0A7X0PHZ5</accession>
<dbReference type="InterPro" id="IPR050204">
    <property type="entry name" value="AraC_XylS_family_regulators"/>
</dbReference>
<evidence type="ECO:0000256" key="2">
    <source>
        <dbReference type="ARBA" id="ARBA00023125"/>
    </source>
</evidence>
<dbReference type="EMBL" id="JACHLK010000010">
    <property type="protein sequence ID" value="MBB6561949.1"/>
    <property type="molecule type" value="Genomic_DNA"/>
</dbReference>
<protein>
    <submittedName>
        <fullName evidence="5">AraC-like DNA-binding protein</fullName>
    </submittedName>
</protein>
<name>A0A7X0PHZ5_9BURK</name>
<dbReference type="GO" id="GO:0003700">
    <property type="term" value="F:DNA-binding transcription factor activity"/>
    <property type="evidence" value="ECO:0007669"/>
    <property type="project" value="InterPro"/>
</dbReference>
<evidence type="ECO:0000259" key="4">
    <source>
        <dbReference type="PROSITE" id="PS01124"/>
    </source>
</evidence>
<dbReference type="GO" id="GO:0043565">
    <property type="term" value="F:sequence-specific DNA binding"/>
    <property type="evidence" value="ECO:0007669"/>
    <property type="project" value="InterPro"/>
</dbReference>
<dbReference type="SMART" id="SM00342">
    <property type="entry name" value="HTH_ARAC"/>
    <property type="match status" value="1"/>
</dbReference>
<dbReference type="RefSeq" id="WP_184861494.1">
    <property type="nucleotide sequence ID" value="NZ_JACHLK010000010.1"/>
</dbReference>
<keyword evidence="1" id="KW-0805">Transcription regulation</keyword>